<keyword evidence="2" id="KW-0805">Transcription regulation</keyword>
<dbReference type="InterPro" id="IPR013325">
    <property type="entry name" value="RNA_pol_sigma_r2"/>
</dbReference>
<dbReference type="NCBIfam" id="TIGR02937">
    <property type="entry name" value="sigma70-ECF"/>
    <property type="match status" value="1"/>
</dbReference>
<evidence type="ECO:0000256" key="1">
    <source>
        <dbReference type="ARBA" id="ARBA00010641"/>
    </source>
</evidence>
<evidence type="ECO:0000313" key="6">
    <source>
        <dbReference type="EMBL" id="RED95264.1"/>
    </source>
</evidence>
<keyword evidence="3" id="KW-0731">Sigma factor</keyword>
<evidence type="ECO:0000313" key="7">
    <source>
        <dbReference type="Proteomes" id="UP000256779"/>
    </source>
</evidence>
<dbReference type="AlphaFoldDB" id="A0A3D9L267"/>
<comment type="similarity">
    <text evidence="1">Belongs to the sigma-70 factor family. ECF subfamily.</text>
</comment>
<dbReference type="PRINTS" id="PR00038">
    <property type="entry name" value="HTHLUXR"/>
</dbReference>
<name>A0A3D9L267_MARFU</name>
<proteinExistence type="inferred from homology"/>
<accession>A0A3D9L267</accession>
<dbReference type="InterPro" id="IPR013324">
    <property type="entry name" value="RNA_pol_sigma_r3/r4-like"/>
</dbReference>
<dbReference type="Gene3D" id="1.10.1740.10">
    <property type="match status" value="1"/>
</dbReference>
<dbReference type="GO" id="GO:0016987">
    <property type="term" value="F:sigma factor activity"/>
    <property type="evidence" value="ECO:0007669"/>
    <property type="project" value="UniProtKB-KW"/>
</dbReference>
<feature type="domain" description="HTH luxR-type" evidence="5">
    <location>
        <begin position="144"/>
        <end position="171"/>
    </location>
</feature>
<evidence type="ECO:0000256" key="3">
    <source>
        <dbReference type="ARBA" id="ARBA00023082"/>
    </source>
</evidence>
<dbReference type="Pfam" id="PF04542">
    <property type="entry name" value="Sigma70_r2"/>
    <property type="match status" value="1"/>
</dbReference>
<sequence length="208" mass="24056">MKKSTKVRRLDHDAGFRAWFENVYETHFERLFRYAFSIMKDRQAAEDVVSEVFLNIWNKKPDYDHIKELTTYLHVSVKHLAIRNVSKDPGKFSYSTYDETLQITDAIDPESILLGAELQEVIDHVIADLPPHGKLVYELSKLKGYSNQQIADEMGISKKTVESHLYAVLKKVKEALYQHFNDNQMDYPYFTNISSVSLLLACMVVGLC</sequence>
<dbReference type="EMBL" id="QREG01000018">
    <property type="protein sequence ID" value="RED95264.1"/>
    <property type="molecule type" value="Genomic_DNA"/>
</dbReference>
<reference evidence="6 7" key="1">
    <citation type="submission" date="2018-07" db="EMBL/GenBank/DDBJ databases">
        <title>Genomic Encyclopedia of Type Strains, Phase IV (KMG-IV): sequencing the most valuable type-strain genomes for metagenomic binning, comparative biology and taxonomic classification.</title>
        <authorList>
            <person name="Goeker M."/>
        </authorList>
    </citation>
    <scope>NUCLEOTIDE SEQUENCE [LARGE SCALE GENOMIC DNA]</scope>
    <source>
        <strain evidence="6 7">DSM 4134</strain>
    </source>
</reference>
<dbReference type="InterPro" id="IPR000792">
    <property type="entry name" value="Tscrpt_reg_LuxR_C"/>
</dbReference>
<gene>
    <name evidence="6" type="ORF">C7460_11841</name>
</gene>
<evidence type="ECO:0000259" key="5">
    <source>
        <dbReference type="PROSITE" id="PS00622"/>
    </source>
</evidence>
<dbReference type="RefSeq" id="WP_170148069.1">
    <property type="nucleotide sequence ID" value="NZ_QREG01000018.1"/>
</dbReference>
<dbReference type="GO" id="GO:0003677">
    <property type="term" value="F:DNA binding"/>
    <property type="evidence" value="ECO:0007669"/>
    <property type="project" value="InterPro"/>
</dbReference>
<keyword evidence="7" id="KW-1185">Reference proteome</keyword>
<organism evidence="6 7">
    <name type="scientific">Marinoscillum furvescens DSM 4134</name>
    <dbReference type="NCBI Taxonomy" id="1122208"/>
    <lineage>
        <taxon>Bacteria</taxon>
        <taxon>Pseudomonadati</taxon>
        <taxon>Bacteroidota</taxon>
        <taxon>Cytophagia</taxon>
        <taxon>Cytophagales</taxon>
        <taxon>Reichenbachiellaceae</taxon>
        <taxon>Marinoscillum</taxon>
    </lineage>
</organism>
<protein>
    <submittedName>
        <fullName evidence="6">RNA polymerase sigma-70 factor (ECF subfamily)</fullName>
    </submittedName>
</protein>
<dbReference type="SUPFAM" id="SSF88659">
    <property type="entry name" value="Sigma3 and sigma4 domains of RNA polymerase sigma factors"/>
    <property type="match status" value="1"/>
</dbReference>
<dbReference type="Gene3D" id="1.10.10.10">
    <property type="entry name" value="Winged helix-like DNA-binding domain superfamily/Winged helix DNA-binding domain"/>
    <property type="match status" value="1"/>
</dbReference>
<comment type="caution">
    <text evidence="6">The sequence shown here is derived from an EMBL/GenBank/DDBJ whole genome shotgun (WGS) entry which is preliminary data.</text>
</comment>
<evidence type="ECO:0000256" key="2">
    <source>
        <dbReference type="ARBA" id="ARBA00023015"/>
    </source>
</evidence>
<dbReference type="InterPro" id="IPR014284">
    <property type="entry name" value="RNA_pol_sigma-70_dom"/>
</dbReference>
<dbReference type="InterPro" id="IPR013249">
    <property type="entry name" value="RNA_pol_sigma70_r4_t2"/>
</dbReference>
<dbReference type="InterPro" id="IPR039425">
    <property type="entry name" value="RNA_pol_sigma-70-like"/>
</dbReference>
<keyword evidence="4" id="KW-0804">Transcription</keyword>
<dbReference type="InterPro" id="IPR036388">
    <property type="entry name" value="WH-like_DNA-bd_sf"/>
</dbReference>
<dbReference type="PANTHER" id="PTHR43133">
    <property type="entry name" value="RNA POLYMERASE ECF-TYPE SIGMA FACTO"/>
    <property type="match status" value="1"/>
</dbReference>
<dbReference type="SUPFAM" id="SSF88946">
    <property type="entry name" value="Sigma2 domain of RNA polymerase sigma factors"/>
    <property type="match status" value="1"/>
</dbReference>
<dbReference type="CDD" id="cd06171">
    <property type="entry name" value="Sigma70_r4"/>
    <property type="match status" value="1"/>
</dbReference>
<dbReference type="GO" id="GO:0006352">
    <property type="term" value="P:DNA-templated transcription initiation"/>
    <property type="evidence" value="ECO:0007669"/>
    <property type="project" value="InterPro"/>
</dbReference>
<evidence type="ECO:0000256" key="4">
    <source>
        <dbReference type="ARBA" id="ARBA00023163"/>
    </source>
</evidence>
<dbReference type="PANTHER" id="PTHR43133:SF46">
    <property type="entry name" value="RNA POLYMERASE SIGMA-70 FACTOR ECF SUBFAMILY"/>
    <property type="match status" value="1"/>
</dbReference>
<dbReference type="PROSITE" id="PS00622">
    <property type="entry name" value="HTH_LUXR_1"/>
    <property type="match status" value="1"/>
</dbReference>
<dbReference type="InterPro" id="IPR007627">
    <property type="entry name" value="RNA_pol_sigma70_r2"/>
</dbReference>
<dbReference type="Pfam" id="PF08281">
    <property type="entry name" value="Sigma70_r4_2"/>
    <property type="match status" value="1"/>
</dbReference>
<dbReference type="Proteomes" id="UP000256779">
    <property type="component" value="Unassembled WGS sequence"/>
</dbReference>